<evidence type="ECO:0000313" key="2">
    <source>
        <dbReference type="Proteomes" id="UP000176322"/>
    </source>
</evidence>
<name>A0A1F6BXV5_9BACT</name>
<protein>
    <submittedName>
        <fullName evidence="1">Uncharacterized protein</fullName>
    </submittedName>
</protein>
<evidence type="ECO:0000313" key="1">
    <source>
        <dbReference type="EMBL" id="OGG41347.1"/>
    </source>
</evidence>
<sequence>MGRFLLRSKRSSLVLNKSRYQEDKMDVATPTFSITEIEEILRSSGFSRGTQAFTNEVHRRFRPSDRVVGQYVERDDWDGEHHSSALFEDVMNGDLDPKQLRPRRYADCHFDVV</sequence>
<dbReference type="EMBL" id="MFKO01000008">
    <property type="protein sequence ID" value="OGG41347.1"/>
    <property type="molecule type" value="Genomic_DNA"/>
</dbReference>
<dbReference type="Proteomes" id="UP000176322">
    <property type="component" value="Unassembled WGS sequence"/>
</dbReference>
<proteinExistence type="predicted"/>
<organism evidence="1 2">
    <name type="scientific">Candidatus Kaiserbacteria bacterium RIFCSPHIGHO2_01_FULL_46_22</name>
    <dbReference type="NCBI Taxonomy" id="1798475"/>
    <lineage>
        <taxon>Bacteria</taxon>
        <taxon>Candidatus Kaiseribacteriota</taxon>
    </lineage>
</organism>
<gene>
    <name evidence="1" type="ORF">A2837_02390</name>
</gene>
<reference evidence="1 2" key="1">
    <citation type="journal article" date="2016" name="Nat. Commun.">
        <title>Thousands of microbial genomes shed light on interconnected biogeochemical processes in an aquifer system.</title>
        <authorList>
            <person name="Anantharaman K."/>
            <person name="Brown C.T."/>
            <person name="Hug L.A."/>
            <person name="Sharon I."/>
            <person name="Castelle C.J."/>
            <person name="Probst A.J."/>
            <person name="Thomas B.C."/>
            <person name="Singh A."/>
            <person name="Wilkins M.J."/>
            <person name="Karaoz U."/>
            <person name="Brodie E.L."/>
            <person name="Williams K.H."/>
            <person name="Hubbard S.S."/>
            <person name="Banfield J.F."/>
        </authorList>
    </citation>
    <scope>NUCLEOTIDE SEQUENCE [LARGE SCALE GENOMIC DNA]</scope>
</reference>
<comment type="caution">
    <text evidence="1">The sequence shown here is derived from an EMBL/GenBank/DDBJ whole genome shotgun (WGS) entry which is preliminary data.</text>
</comment>
<accession>A0A1F6BXV5</accession>
<dbReference type="AlphaFoldDB" id="A0A1F6BXV5"/>